<evidence type="ECO:0000313" key="2">
    <source>
        <dbReference type="EMBL" id="KKB11872.1"/>
    </source>
</evidence>
<dbReference type="OrthoDB" id="9799173at2"/>
<reference evidence="2 3" key="1">
    <citation type="submission" date="2015-03" db="EMBL/GenBank/DDBJ databases">
        <authorList>
            <person name="Hassan Y.I."/>
            <person name="Lepp D."/>
            <person name="Li X.-Z."/>
            <person name="Zhou T."/>
        </authorList>
    </citation>
    <scope>NUCLEOTIDE SEQUENCE [LARGE SCALE GENOMIC DNA]</scope>
    <source>
        <strain evidence="2 3">BD-c194</strain>
    </source>
</reference>
<comment type="caution">
    <text evidence="2">The sequence shown here is derived from an EMBL/GenBank/DDBJ whole genome shotgun (WGS) entry which is preliminary data.</text>
</comment>
<dbReference type="STRING" id="443610.VE25_10455"/>
<evidence type="ECO:0000313" key="3">
    <source>
        <dbReference type="Proteomes" id="UP000033632"/>
    </source>
</evidence>
<dbReference type="Pfam" id="PF13274">
    <property type="entry name" value="SocA_Panacea"/>
    <property type="match status" value="1"/>
</dbReference>
<dbReference type="Proteomes" id="UP000033632">
    <property type="component" value="Unassembled WGS sequence"/>
</dbReference>
<dbReference type="InterPro" id="IPR025272">
    <property type="entry name" value="SocA_Panacea"/>
</dbReference>
<gene>
    <name evidence="2" type="ORF">VE25_10455</name>
</gene>
<dbReference type="NCBIfam" id="NF047745">
    <property type="entry name" value="SocA_antitoxin"/>
    <property type="match status" value="1"/>
</dbReference>
<sequence>MTGGPYDPRAVANLMLDEADRSGIKVTNLALQKLLYFAHSIFLIEAKRPLVSGYFEAWQYGPVHPAAYSAFKTAGSSPIDFRATGQNVMTGERHALDLPEDPAIRRHLARIMSSYGQLSPGRLVDISHAKGAPWDYIADKGRTSVALGLRIPDDVIVNRFKFHKVSVGAAPVAGEPDEDTPLT</sequence>
<dbReference type="AlphaFoldDB" id="A0A0F5FUK2"/>
<accession>A0A0F5FUK2</accession>
<dbReference type="RefSeq" id="WP_046108562.1">
    <property type="nucleotide sequence ID" value="NZ_JZEX01000106.1"/>
</dbReference>
<keyword evidence="3" id="KW-1185">Reference proteome</keyword>
<organism evidence="2 3">
    <name type="scientific">Devosia geojensis</name>
    <dbReference type="NCBI Taxonomy" id="443610"/>
    <lineage>
        <taxon>Bacteria</taxon>
        <taxon>Pseudomonadati</taxon>
        <taxon>Pseudomonadota</taxon>
        <taxon>Alphaproteobacteria</taxon>
        <taxon>Hyphomicrobiales</taxon>
        <taxon>Devosiaceae</taxon>
        <taxon>Devosia</taxon>
    </lineage>
</organism>
<evidence type="ECO:0000259" key="1">
    <source>
        <dbReference type="Pfam" id="PF13274"/>
    </source>
</evidence>
<feature type="domain" description="Antitoxin SocA-like Panacea" evidence="1">
    <location>
        <begin position="31"/>
        <end position="134"/>
    </location>
</feature>
<protein>
    <recommendedName>
        <fullName evidence="1">Antitoxin SocA-like Panacea domain-containing protein</fullName>
    </recommendedName>
</protein>
<proteinExistence type="predicted"/>
<dbReference type="EMBL" id="JZEX01000106">
    <property type="protein sequence ID" value="KKB11872.1"/>
    <property type="molecule type" value="Genomic_DNA"/>
</dbReference>
<name>A0A0F5FUK2_9HYPH</name>
<dbReference type="PATRIC" id="fig|443610.3.peg.292"/>